<dbReference type="EMBL" id="LSRX01000129">
    <property type="protein sequence ID" value="OLQ07900.1"/>
    <property type="molecule type" value="Genomic_DNA"/>
</dbReference>
<proteinExistence type="predicted"/>
<evidence type="ECO:0000256" key="1">
    <source>
        <dbReference type="SAM" id="MobiDB-lite"/>
    </source>
</evidence>
<dbReference type="OrthoDB" id="442011at2759"/>
<comment type="caution">
    <text evidence="2">The sequence shown here is derived from an EMBL/GenBank/DDBJ whole genome shotgun (WGS) entry which is preliminary data.</text>
</comment>
<dbReference type="Proteomes" id="UP000186817">
    <property type="component" value="Unassembled WGS sequence"/>
</dbReference>
<organism evidence="2 3">
    <name type="scientific">Symbiodinium microadriaticum</name>
    <name type="common">Dinoflagellate</name>
    <name type="synonym">Zooxanthella microadriatica</name>
    <dbReference type="NCBI Taxonomy" id="2951"/>
    <lineage>
        <taxon>Eukaryota</taxon>
        <taxon>Sar</taxon>
        <taxon>Alveolata</taxon>
        <taxon>Dinophyceae</taxon>
        <taxon>Suessiales</taxon>
        <taxon>Symbiodiniaceae</taxon>
        <taxon>Symbiodinium</taxon>
    </lineage>
</organism>
<dbReference type="AlphaFoldDB" id="A0A1Q9EKF8"/>
<feature type="region of interest" description="Disordered" evidence="1">
    <location>
        <begin position="218"/>
        <end position="255"/>
    </location>
</feature>
<evidence type="ECO:0000313" key="3">
    <source>
        <dbReference type="Proteomes" id="UP000186817"/>
    </source>
</evidence>
<keyword evidence="3" id="KW-1185">Reference proteome</keyword>
<accession>A0A1Q9EKF8</accession>
<name>A0A1Q9EKF8_SYMMI</name>
<protein>
    <submittedName>
        <fullName evidence="2">Uncharacterized protein</fullName>
    </submittedName>
</protein>
<reference evidence="2 3" key="1">
    <citation type="submission" date="2016-02" db="EMBL/GenBank/DDBJ databases">
        <title>Genome analysis of coral dinoflagellate symbionts highlights evolutionary adaptations to a symbiotic lifestyle.</title>
        <authorList>
            <person name="Aranda M."/>
            <person name="Li Y."/>
            <person name="Liew Y.J."/>
            <person name="Baumgarten S."/>
            <person name="Simakov O."/>
            <person name="Wilson M."/>
            <person name="Piel J."/>
            <person name="Ashoor H."/>
            <person name="Bougouffa S."/>
            <person name="Bajic V.B."/>
            <person name="Ryu T."/>
            <person name="Ravasi T."/>
            <person name="Bayer T."/>
            <person name="Micklem G."/>
            <person name="Kim H."/>
            <person name="Bhak J."/>
            <person name="Lajeunesse T.C."/>
            <person name="Voolstra C.R."/>
        </authorList>
    </citation>
    <scope>NUCLEOTIDE SEQUENCE [LARGE SCALE GENOMIC DNA]</scope>
    <source>
        <strain evidence="2 3">CCMP2467</strain>
    </source>
</reference>
<gene>
    <name evidence="2" type="ORF">AK812_SmicGene8639</name>
</gene>
<sequence length="688" mass="77843">MSFHEAMQEEDPEEGLSECAIYHKLRRLCLPKKNGKLLVPKAVSDAYKAGGTSREELETLFAQLDFNKESFIKQVTTTHERLNQKQNKRKMGWNDKYDSKIQMFHVEYEETGHVLEEENFREVENAPQTVSGWFNFNAFGKAPAEIQAKTLGEPGVRLHAEFPCDKLWGYTLLQKRLDSAWSEVSIACSRLLAAENQARAVEKNKKIKVLPIQRWSASQDKSAKETETKTQITDTARNLPSKRRAEDSPHRDGRDLLSELTPLADEFDDCVPCKDVILHARASSSSKAGVRELSKVPLSHSEEGVHKVLQNNNCGLPVEMDYMDLPGNQKPVPYVKLSSWMKFLGTTERLHYLTGCTDGGVRRQTCHEFWRRLQKLRPQLPIFQLARDGRLRLEDAIPVVHHGDEGRTYKKSPLMVLSTHGVLGKGSHQGPKKELPIHLDPQKLNFLGSTILTHYVFAVLPQALYKTTPEVLDSMLSLYASDLENLALNGIDIVEDGEVRHLWCWSLGVKGDLPYLGKAGHFQRTYSMCPKKSVSKKAACGICFMCSAGDENLEELFPWEDMSTTAKWIQTVGTNPGYASDGPLLRIPHDVGELFYRLDLWHVFHLGCGKAWAVNACAILHDAMAGMGNSEQRLQIMSKDFRKHCQRTKQYAYIQGITRDVLGWEHGPDMPTGGYHKGFVTTRLLVWL</sequence>
<feature type="compositionally biased region" description="Basic and acidic residues" evidence="1">
    <location>
        <begin position="243"/>
        <end position="255"/>
    </location>
</feature>
<evidence type="ECO:0000313" key="2">
    <source>
        <dbReference type="EMBL" id="OLQ07900.1"/>
    </source>
</evidence>
<feature type="compositionally biased region" description="Polar residues" evidence="1">
    <location>
        <begin position="229"/>
        <end position="238"/>
    </location>
</feature>